<dbReference type="OrthoDB" id="5785952at2"/>
<dbReference type="STRING" id="1123397.SAMN05660831_01011"/>
<proteinExistence type="predicted"/>
<keyword evidence="3" id="KW-1185">Reference proteome</keyword>
<evidence type="ECO:0000313" key="3">
    <source>
        <dbReference type="Proteomes" id="UP000198611"/>
    </source>
</evidence>
<organism evidence="2 3">
    <name type="scientific">Thiohalospira halophila DSM 15071</name>
    <dbReference type="NCBI Taxonomy" id="1123397"/>
    <lineage>
        <taxon>Bacteria</taxon>
        <taxon>Pseudomonadati</taxon>
        <taxon>Pseudomonadota</taxon>
        <taxon>Gammaproteobacteria</taxon>
        <taxon>Thiohalospirales</taxon>
        <taxon>Thiohalospiraceae</taxon>
        <taxon>Thiohalospira</taxon>
    </lineage>
</organism>
<sequence length="75" mass="8224">MKVERTEDGHILLELEVGAGNKLADEIHANAAEMRSPVLELSSLLREARYNASNDFRQPPNAWGPDAVPPPSTET</sequence>
<accession>A0A1I1Q625</accession>
<feature type="region of interest" description="Disordered" evidence="1">
    <location>
        <begin position="52"/>
        <end position="75"/>
    </location>
</feature>
<evidence type="ECO:0000313" key="2">
    <source>
        <dbReference type="EMBL" id="SFD17596.1"/>
    </source>
</evidence>
<dbReference type="AlphaFoldDB" id="A0A1I1Q625"/>
<protein>
    <submittedName>
        <fullName evidence="2">Uncharacterized protein</fullName>
    </submittedName>
</protein>
<evidence type="ECO:0000256" key="1">
    <source>
        <dbReference type="SAM" id="MobiDB-lite"/>
    </source>
</evidence>
<name>A0A1I1Q625_9GAMM</name>
<dbReference type="Proteomes" id="UP000198611">
    <property type="component" value="Unassembled WGS sequence"/>
</dbReference>
<dbReference type="RefSeq" id="WP_093427662.1">
    <property type="nucleotide sequence ID" value="NZ_FOMJ01000002.1"/>
</dbReference>
<gene>
    <name evidence="2" type="ORF">SAMN05660831_01011</name>
</gene>
<dbReference type="EMBL" id="FOMJ01000002">
    <property type="protein sequence ID" value="SFD17596.1"/>
    <property type="molecule type" value="Genomic_DNA"/>
</dbReference>
<reference evidence="2 3" key="1">
    <citation type="submission" date="2016-10" db="EMBL/GenBank/DDBJ databases">
        <authorList>
            <person name="de Groot N.N."/>
        </authorList>
    </citation>
    <scope>NUCLEOTIDE SEQUENCE [LARGE SCALE GENOMIC DNA]</scope>
    <source>
        <strain evidence="2 3">HL3</strain>
    </source>
</reference>